<evidence type="ECO:0000256" key="3">
    <source>
        <dbReference type="ARBA" id="ARBA00022630"/>
    </source>
</evidence>
<dbReference type="PIRSF" id="PIRSF000137">
    <property type="entry name" value="Alcohol_oxidase"/>
    <property type="match status" value="1"/>
</dbReference>
<feature type="domain" description="Glucose-methanol-choline oxidoreductase N-terminal" evidence="6">
    <location>
        <begin position="132"/>
        <end position="155"/>
    </location>
</feature>
<dbReference type="PROSITE" id="PS00624">
    <property type="entry name" value="GMC_OXRED_2"/>
    <property type="match status" value="1"/>
</dbReference>
<dbReference type="InterPro" id="IPR036188">
    <property type="entry name" value="FAD/NAD-bd_sf"/>
</dbReference>
<evidence type="ECO:0000256" key="2">
    <source>
        <dbReference type="ARBA" id="ARBA00010790"/>
    </source>
</evidence>
<dbReference type="PANTHER" id="PTHR11552">
    <property type="entry name" value="GLUCOSE-METHANOL-CHOLINE GMC OXIDOREDUCTASE"/>
    <property type="match status" value="1"/>
</dbReference>
<protein>
    <recommendedName>
        <fullName evidence="6 7">Glucose-methanol-choline oxidoreductase N-terminal domain-containing protein</fullName>
    </recommendedName>
</protein>
<organism evidence="8 9">
    <name type="scientific">Manduca sexta</name>
    <name type="common">Tobacco hawkmoth</name>
    <name type="synonym">Tobacco hornworm</name>
    <dbReference type="NCBI Taxonomy" id="7130"/>
    <lineage>
        <taxon>Eukaryota</taxon>
        <taxon>Metazoa</taxon>
        <taxon>Ecdysozoa</taxon>
        <taxon>Arthropoda</taxon>
        <taxon>Hexapoda</taxon>
        <taxon>Insecta</taxon>
        <taxon>Pterygota</taxon>
        <taxon>Neoptera</taxon>
        <taxon>Endopterygota</taxon>
        <taxon>Lepidoptera</taxon>
        <taxon>Glossata</taxon>
        <taxon>Ditrysia</taxon>
        <taxon>Bombycoidea</taxon>
        <taxon>Sphingidae</taxon>
        <taxon>Sphinginae</taxon>
        <taxon>Sphingini</taxon>
        <taxon>Manduca</taxon>
    </lineage>
</organism>
<evidence type="ECO:0000313" key="8">
    <source>
        <dbReference type="EMBL" id="KAG6445288.1"/>
    </source>
</evidence>
<dbReference type="Gene3D" id="3.30.560.10">
    <property type="entry name" value="Glucose Oxidase, domain 3"/>
    <property type="match status" value="1"/>
</dbReference>
<dbReference type="InterPro" id="IPR007867">
    <property type="entry name" value="GMC_OxRtase_C"/>
</dbReference>
<keyword evidence="4 5" id="KW-0274">FAD</keyword>
<dbReference type="SUPFAM" id="SSF54373">
    <property type="entry name" value="FAD-linked reductases, C-terminal domain"/>
    <property type="match status" value="1"/>
</dbReference>
<name>A0A921YTE6_MANSE</name>
<reference evidence="8" key="2">
    <citation type="submission" date="2020-12" db="EMBL/GenBank/DDBJ databases">
        <authorList>
            <person name="Kanost M."/>
        </authorList>
    </citation>
    <scope>NUCLEOTIDE SEQUENCE</scope>
</reference>
<dbReference type="InterPro" id="IPR000172">
    <property type="entry name" value="GMC_OxRdtase_N"/>
</dbReference>
<dbReference type="GO" id="GO:0050660">
    <property type="term" value="F:flavin adenine dinucleotide binding"/>
    <property type="evidence" value="ECO:0007669"/>
    <property type="project" value="InterPro"/>
</dbReference>
<feature type="domain" description="Glucose-methanol-choline oxidoreductase N-terminal" evidence="7">
    <location>
        <begin position="314"/>
        <end position="328"/>
    </location>
</feature>
<dbReference type="EMBL" id="JH668318">
    <property type="protein sequence ID" value="KAG6445288.1"/>
    <property type="molecule type" value="Genomic_DNA"/>
</dbReference>
<comment type="cofactor">
    <cofactor evidence="1">
        <name>FAD</name>
        <dbReference type="ChEBI" id="CHEBI:57692"/>
    </cofactor>
</comment>
<evidence type="ECO:0000256" key="5">
    <source>
        <dbReference type="RuleBase" id="RU003968"/>
    </source>
</evidence>
<evidence type="ECO:0000313" key="9">
    <source>
        <dbReference type="Proteomes" id="UP000791440"/>
    </source>
</evidence>
<sequence length="617" mass="68935">MGGYDCFESSCLAPTIGVAPQTFASALQFFTAAQCFIDIPTIPEAYLCDFEEFDFIIIGAGGAGCPLANRLSEIRHWKILLIEAGDDPPVESYIPGFSKNFYRTKYDWNYQSIDNRNTSQAIKDGSTYLPRGKMVGGSTGINAMFYIRGVKSDYQKWYDLGNLDWSPSVVEKYFHKLENLQNQELLNNHTISANYGHDGPVIVNKFNNSYGYINDNIFRSWEEIGIPNVLDINTAGGGSGKTTVTASNGRRRSASTIYLPPEVVNRPNLSIIKNALATKIMINRETKTAYGVEVDHKGVKKTFYAKREVILSAGAINSPQLLLLSGVGPKEELEAHNIECIYDSPAVGKNMEDHITINVPVFSNYPGERNQADAHFDVIKYLYNRTGYLAQGAFSDVLTFFPLSEETHPEFEVLVSLYWKNSTTLHDTLSAQYRYKQEVLDSFVVPNEKYALYVFTVIVLHPISTGSVFLKSNNPKDKPLFDSNFYSVPEDLPKIAQGLKKVAEIVNAKYYKSNGAFLGRINWKDCNDYELNSDEYWECIALHTGVTDYHNVGTCRMGPDPSTSVVASDLKVHGINNLRVIDAGVMPGQLSANPMATVYMIAERCSDLIKQYHGELE</sequence>
<evidence type="ECO:0000256" key="4">
    <source>
        <dbReference type="ARBA" id="ARBA00022827"/>
    </source>
</evidence>
<gene>
    <name evidence="8" type="ORF">O3G_MSEX003819</name>
</gene>
<dbReference type="Proteomes" id="UP000791440">
    <property type="component" value="Unassembled WGS sequence"/>
</dbReference>
<dbReference type="SUPFAM" id="SSF51905">
    <property type="entry name" value="FAD/NAD(P)-binding domain"/>
    <property type="match status" value="1"/>
</dbReference>
<proteinExistence type="inferred from homology"/>
<dbReference type="Pfam" id="PF05199">
    <property type="entry name" value="GMC_oxred_C"/>
    <property type="match status" value="1"/>
</dbReference>
<comment type="caution">
    <text evidence="8">The sequence shown here is derived from an EMBL/GenBank/DDBJ whole genome shotgun (WGS) entry which is preliminary data.</text>
</comment>
<accession>A0A921YTE6</accession>
<dbReference type="Gene3D" id="3.50.50.60">
    <property type="entry name" value="FAD/NAD(P)-binding domain"/>
    <property type="match status" value="1"/>
</dbReference>
<comment type="similarity">
    <text evidence="2 5">Belongs to the GMC oxidoreductase family.</text>
</comment>
<evidence type="ECO:0000259" key="7">
    <source>
        <dbReference type="PROSITE" id="PS00624"/>
    </source>
</evidence>
<dbReference type="PANTHER" id="PTHR11552:SF147">
    <property type="entry name" value="CHOLINE DEHYDROGENASE, MITOCHONDRIAL"/>
    <property type="match status" value="1"/>
</dbReference>
<dbReference type="AlphaFoldDB" id="A0A921YTE6"/>
<keyword evidence="3 5" id="KW-0285">Flavoprotein</keyword>
<evidence type="ECO:0000256" key="1">
    <source>
        <dbReference type="ARBA" id="ARBA00001974"/>
    </source>
</evidence>
<dbReference type="GO" id="GO:0016614">
    <property type="term" value="F:oxidoreductase activity, acting on CH-OH group of donors"/>
    <property type="evidence" value="ECO:0007669"/>
    <property type="project" value="InterPro"/>
</dbReference>
<evidence type="ECO:0000259" key="6">
    <source>
        <dbReference type="PROSITE" id="PS00623"/>
    </source>
</evidence>
<dbReference type="PROSITE" id="PS00623">
    <property type="entry name" value="GMC_OXRED_1"/>
    <property type="match status" value="1"/>
</dbReference>
<keyword evidence="9" id="KW-1185">Reference proteome</keyword>
<dbReference type="Pfam" id="PF00732">
    <property type="entry name" value="GMC_oxred_N"/>
    <property type="match status" value="1"/>
</dbReference>
<reference evidence="8" key="1">
    <citation type="journal article" date="2016" name="Insect Biochem. Mol. Biol.">
        <title>Multifaceted biological insights from a draft genome sequence of the tobacco hornworm moth, Manduca sexta.</title>
        <authorList>
            <person name="Kanost M.R."/>
            <person name="Arrese E.L."/>
            <person name="Cao X."/>
            <person name="Chen Y.R."/>
            <person name="Chellapilla S."/>
            <person name="Goldsmith M.R."/>
            <person name="Grosse-Wilde E."/>
            <person name="Heckel D.G."/>
            <person name="Herndon N."/>
            <person name="Jiang H."/>
            <person name="Papanicolaou A."/>
            <person name="Qu J."/>
            <person name="Soulages J.L."/>
            <person name="Vogel H."/>
            <person name="Walters J."/>
            <person name="Waterhouse R.M."/>
            <person name="Ahn S.J."/>
            <person name="Almeida F.C."/>
            <person name="An C."/>
            <person name="Aqrawi P."/>
            <person name="Bretschneider A."/>
            <person name="Bryant W.B."/>
            <person name="Bucks S."/>
            <person name="Chao H."/>
            <person name="Chevignon G."/>
            <person name="Christen J.M."/>
            <person name="Clarke D.F."/>
            <person name="Dittmer N.T."/>
            <person name="Ferguson L.C.F."/>
            <person name="Garavelou S."/>
            <person name="Gordon K.H.J."/>
            <person name="Gunaratna R.T."/>
            <person name="Han Y."/>
            <person name="Hauser F."/>
            <person name="He Y."/>
            <person name="Heidel-Fischer H."/>
            <person name="Hirsh A."/>
            <person name="Hu Y."/>
            <person name="Jiang H."/>
            <person name="Kalra D."/>
            <person name="Klinner C."/>
            <person name="Konig C."/>
            <person name="Kovar C."/>
            <person name="Kroll A.R."/>
            <person name="Kuwar S.S."/>
            <person name="Lee S.L."/>
            <person name="Lehman R."/>
            <person name="Li K."/>
            <person name="Li Z."/>
            <person name="Liang H."/>
            <person name="Lovelace S."/>
            <person name="Lu Z."/>
            <person name="Mansfield J.H."/>
            <person name="McCulloch K.J."/>
            <person name="Mathew T."/>
            <person name="Morton B."/>
            <person name="Muzny D.M."/>
            <person name="Neunemann D."/>
            <person name="Ongeri F."/>
            <person name="Pauchet Y."/>
            <person name="Pu L.L."/>
            <person name="Pyrousis I."/>
            <person name="Rao X.J."/>
            <person name="Redding A."/>
            <person name="Roesel C."/>
            <person name="Sanchez-Gracia A."/>
            <person name="Schaack S."/>
            <person name="Shukla A."/>
            <person name="Tetreau G."/>
            <person name="Wang Y."/>
            <person name="Xiong G.H."/>
            <person name="Traut W."/>
            <person name="Walsh T.K."/>
            <person name="Worley K.C."/>
            <person name="Wu D."/>
            <person name="Wu W."/>
            <person name="Wu Y.Q."/>
            <person name="Zhang X."/>
            <person name="Zou Z."/>
            <person name="Zucker H."/>
            <person name="Briscoe A.D."/>
            <person name="Burmester T."/>
            <person name="Clem R.J."/>
            <person name="Feyereisen R."/>
            <person name="Grimmelikhuijzen C.J.P."/>
            <person name="Hamodrakas S.J."/>
            <person name="Hansson B.S."/>
            <person name="Huguet E."/>
            <person name="Jermiin L.S."/>
            <person name="Lan Q."/>
            <person name="Lehman H.K."/>
            <person name="Lorenzen M."/>
            <person name="Merzendorfer H."/>
            <person name="Michalopoulos I."/>
            <person name="Morton D.B."/>
            <person name="Muthukrishnan S."/>
            <person name="Oakeshott J.G."/>
            <person name="Palmer W."/>
            <person name="Park Y."/>
            <person name="Passarelli A.L."/>
            <person name="Rozas J."/>
            <person name="Schwartz L.M."/>
            <person name="Smith W."/>
            <person name="Southgate A."/>
            <person name="Vilcinskas A."/>
            <person name="Vogt R."/>
            <person name="Wang P."/>
            <person name="Werren J."/>
            <person name="Yu X.Q."/>
            <person name="Zhou J.J."/>
            <person name="Brown S.J."/>
            <person name="Scherer S.E."/>
            <person name="Richards S."/>
            <person name="Blissard G.W."/>
        </authorList>
    </citation>
    <scope>NUCLEOTIDE SEQUENCE</scope>
</reference>
<dbReference type="InterPro" id="IPR012132">
    <property type="entry name" value="GMC_OxRdtase"/>
</dbReference>